<protein>
    <submittedName>
        <fullName evidence="2">NnrS protein</fullName>
    </submittedName>
</protein>
<feature type="transmembrane region" description="Helical" evidence="1">
    <location>
        <begin position="284"/>
        <end position="303"/>
    </location>
</feature>
<keyword evidence="1" id="KW-0472">Membrane</keyword>
<organism evidence="2 3">
    <name type="scientific">Leptospira inadai serovar Lyme str. 10</name>
    <dbReference type="NCBI Taxonomy" id="1049790"/>
    <lineage>
        <taxon>Bacteria</taxon>
        <taxon>Pseudomonadati</taxon>
        <taxon>Spirochaetota</taxon>
        <taxon>Spirochaetia</taxon>
        <taxon>Leptospirales</taxon>
        <taxon>Leptospiraceae</taxon>
        <taxon>Leptospira</taxon>
    </lineage>
</organism>
<dbReference type="RefSeq" id="WP_020988877.1">
    <property type="nucleotide sequence ID" value="NZ_AHMM02000024.1"/>
</dbReference>
<name>V6H9H9_9LEPT</name>
<feature type="transmembrane region" description="Helical" evidence="1">
    <location>
        <begin position="183"/>
        <end position="209"/>
    </location>
</feature>
<feature type="transmembrane region" description="Helical" evidence="1">
    <location>
        <begin position="68"/>
        <end position="90"/>
    </location>
</feature>
<evidence type="ECO:0000313" key="2">
    <source>
        <dbReference type="EMBL" id="EQA35811.1"/>
    </source>
</evidence>
<evidence type="ECO:0000313" key="3">
    <source>
        <dbReference type="Proteomes" id="UP000018719"/>
    </source>
</evidence>
<keyword evidence="1" id="KW-0812">Transmembrane</keyword>
<dbReference type="AlphaFoldDB" id="V6H9H9"/>
<feature type="transmembrane region" description="Helical" evidence="1">
    <location>
        <begin position="254"/>
        <end position="272"/>
    </location>
</feature>
<dbReference type="InterPro" id="IPR010266">
    <property type="entry name" value="NnrS"/>
</dbReference>
<feature type="transmembrane region" description="Helical" evidence="1">
    <location>
        <begin position="230"/>
        <end position="248"/>
    </location>
</feature>
<dbReference type="Proteomes" id="UP000018719">
    <property type="component" value="Unassembled WGS sequence"/>
</dbReference>
<feature type="transmembrane region" description="Helical" evidence="1">
    <location>
        <begin position="348"/>
        <end position="369"/>
    </location>
</feature>
<accession>V6H9H9</accession>
<feature type="transmembrane region" description="Helical" evidence="1">
    <location>
        <begin position="315"/>
        <end position="336"/>
    </location>
</feature>
<comment type="caution">
    <text evidence="2">The sequence shown here is derived from an EMBL/GenBank/DDBJ whole genome shotgun (WGS) entry which is preliminary data.</text>
</comment>
<gene>
    <name evidence="2" type="ORF">LEP1GSC047_0227</name>
</gene>
<reference evidence="2 3" key="1">
    <citation type="submission" date="2013-05" db="EMBL/GenBank/DDBJ databases">
        <authorList>
            <person name="Harkins D.M."/>
            <person name="Durkin A.S."/>
            <person name="Brinkac L.M."/>
            <person name="Haft D.H."/>
            <person name="Selengut J.D."/>
            <person name="Sanka R."/>
            <person name="DePew J."/>
            <person name="Purushe J."/>
            <person name="Hartskeerl R.A."/>
            <person name="Ahmed A."/>
            <person name="van der Linden H."/>
            <person name="Goris M.G.A."/>
            <person name="Vinetz J.M."/>
            <person name="Sutton G.G."/>
            <person name="Nierman W.C."/>
            <person name="Fouts D.E."/>
        </authorList>
    </citation>
    <scope>NUCLEOTIDE SEQUENCE [LARGE SCALE GENOMIC DNA]</scope>
    <source>
        <strain evidence="2 3">10</strain>
    </source>
</reference>
<feature type="transmembrane region" description="Helical" evidence="1">
    <location>
        <begin position="124"/>
        <end position="144"/>
    </location>
</feature>
<feature type="transmembrane region" description="Helical" evidence="1">
    <location>
        <begin position="102"/>
        <end position="118"/>
    </location>
</feature>
<feature type="transmembrane region" description="Helical" evidence="1">
    <location>
        <begin position="34"/>
        <end position="56"/>
    </location>
</feature>
<sequence length="412" mass="47829">MEIKDVQIKFSYDRQMNMLFDSKASIWTFAFRPFFLGTGLHAMFAILVWILFHFYSFSPPYTTVSIQFHMYEMVFGFARAAILGFLFTAAQNWTKTVLLKENRLIVLFLLWLFGRFGFLSNSCFSRLSFSADMLCDIVALYYLLPALLKRGQEHNRIIAFIFGVFCLIHATVIFSIIEVIPSYLILHLIHISIFVILFIIIIIAGRIIPFFTSVAIQMAFPQKFRRLEQTIQYFGILLLLEEFLEFWFPNRLSLSGSFCFIYAVLNAVRWLYWKPWKSIRIPILFILHSGYFWLVIGLLTYAFSRFGFGSNSPAYHILTTGAIGVFIYGMLTRVSLGHTGRPIRASKLTILGYVFINLTVLARGFLPLFGRNQEAYILSALFWNLSFLIFFLEYTNILIQPRPDEKPAPLPN</sequence>
<feature type="transmembrane region" description="Helical" evidence="1">
    <location>
        <begin position="156"/>
        <end position="177"/>
    </location>
</feature>
<dbReference type="Pfam" id="PF05940">
    <property type="entry name" value="NnrS"/>
    <property type="match status" value="1"/>
</dbReference>
<proteinExistence type="predicted"/>
<evidence type="ECO:0000256" key="1">
    <source>
        <dbReference type="SAM" id="Phobius"/>
    </source>
</evidence>
<dbReference type="STRING" id="1049790.LEP1GSC047_0227"/>
<dbReference type="EMBL" id="AHMM02000024">
    <property type="protein sequence ID" value="EQA35811.1"/>
    <property type="molecule type" value="Genomic_DNA"/>
</dbReference>
<feature type="transmembrane region" description="Helical" evidence="1">
    <location>
        <begin position="375"/>
        <end position="392"/>
    </location>
</feature>
<keyword evidence="1" id="KW-1133">Transmembrane helix</keyword>